<dbReference type="SUPFAM" id="SSF56672">
    <property type="entry name" value="DNA/RNA polymerases"/>
    <property type="match status" value="1"/>
</dbReference>
<keyword evidence="2" id="KW-1185">Reference proteome</keyword>
<dbReference type="InterPro" id="IPR043502">
    <property type="entry name" value="DNA/RNA_pol_sf"/>
</dbReference>
<comment type="caution">
    <text evidence="1">The sequence shown here is derived from an EMBL/GenBank/DDBJ whole genome shotgun (WGS) entry which is preliminary data.</text>
</comment>
<sequence>MKKTINKQIRDAISNEYPGLADNEDLWRLLAYMAWGIKEAITLRPLVDQETLARIERKLPALYGNNYCGLTLLERMREVLGEEFTWTDYAFTESKARTIIFKFPPHIQALIDTEVYSMSDDRVYIDTGLKYSRRSKDRDKLLMEQEARITFNFAAPEAKPILEYMNELPTNLVTKLVYEKEGVYSENWKNALAYVMDIDDELVRESQLITLQNIRDELKAYYKPSWQGNTSRIFPANLSIPMLMKDVRKILTKGWWEMDLNNSQLSIVAVLWDIPEVQDFLAAKGKIWNELFKHFGMDAEDLKVNNRKWYEGAKREVFKESLYGLIYGMSISNLVKRMNASLQRYGIKGDAKHFLSHPIIKALHEARNKKMKEMLASGSVKTIFGKEIKVPEGKAKEKLRAIRSMLAQEAQAVEMYLLLPVIELASKTDDFLITVWQHDGFSVSFKREARRERNIRKIQQLVQERADQLGIITYLEVEQL</sequence>
<accession>A0ABR8AK63</accession>
<organism evidence="1 2">
    <name type="scientific">Calothrix parietina FACHB-288</name>
    <dbReference type="NCBI Taxonomy" id="2692896"/>
    <lineage>
        <taxon>Bacteria</taxon>
        <taxon>Bacillati</taxon>
        <taxon>Cyanobacteriota</taxon>
        <taxon>Cyanophyceae</taxon>
        <taxon>Nostocales</taxon>
        <taxon>Calotrichaceae</taxon>
        <taxon>Calothrix</taxon>
    </lineage>
</organism>
<gene>
    <name evidence="1" type="ORF">H6G24_32680</name>
</gene>
<dbReference type="Gene3D" id="1.10.150.20">
    <property type="entry name" value="5' to 3' exonuclease, C-terminal subdomain"/>
    <property type="match status" value="1"/>
</dbReference>
<dbReference type="RefSeq" id="WP_190550667.1">
    <property type="nucleotide sequence ID" value="NZ_CAWPNO010000115.1"/>
</dbReference>
<name>A0ABR8AK63_9CYAN</name>
<dbReference type="EMBL" id="JACJQH010000078">
    <property type="protein sequence ID" value="MBD2200169.1"/>
    <property type="molecule type" value="Genomic_DNA"/>
</dbReference>
<proteinExistence type="predicted"/>
<evidence type="ECO:0000313" key="1">
    <source>
        <dbReference type="EMBL" id="MBD2200169.1"/>
    </source>
</evidence>
<reference evidence="1 2" key="1">
    <citation type="journal article" date="2020" name="ISME J.">
        <title>Comparative genomics reveals insights into cyanobacterial evolution and habitat adaptation.</title>
        <authorList>
            <person name="Chen M.Y."/>
            <person name="Teng W.K."/>
            <person name="Zhao L."/>
            <person name="Hu C.X."/>
            <person name="Zhou Y.K."/>
            <person name="Han B.P."/>
            <person name="Song L.R."/>
            <person name="Shu W.S."/>
        </authorList>
    </citation>
    <scope>NUCLEOTIDE SEQUENCE [LARGE SCALE GENOMIC DNA]</scope>
    <source>
        <strain evidence="1 2">FACHB-288</strain>
    </source>
</reference>
<dbReference type="Proteomes" id="UP000658514">
    <property type="component" value="Unassembled WGS sequence"/>
</dbReference>
<evidence type="ECO:0000313" key="2">
    <source>
        <dbReference type="Proteomes" id="UP000658514"/>
    </source>
</evidence>
<evidence type="ECO:0008006" key="3">
    <source>
        <dbReference type="Google" id="ProtNLM"/>
    </source>
</evidence>
<protein>
    <recommendedName>
        <fullName evidence="3">DNA polymerase I</fullName>
    </recommendedName>
</protein>